<dbReference type="STRING" id="3914.A0A0L9U4U7"/>
<proteinExistence type="predicted"/>
<feature type="domain" description="Aminotransferase-like plant mobile" evidence="2">
    <location>
        <begin position="222"/>
        <end position="325"/>
    </location>
</feature>
<feature type="region of interest" description="Disordered" evidence="1">
    <location>
        <begin position="158"/>
        <end position="196"/>
    </location>
</feature>
<organism evidence="3 4">
    <name type="scientific">Phaseolus angularis</name>
    <name type="common">Azuki bean</name>
    <name type="synonym">Vigna angularis</name>
    <dbReference type="NCBI Taxonomy" id="3914"/>
    <lineage>
        <taxon>Eukaryota</taxon>
        <taxon>Viridiplantae</taxon>
        <taxon>Streptophyta</taxon>
        <taxon>Embryophyta</taxon>
        <taxon>Tracheophyta</taxon>
        <taxon>Spermatophyta</taxon>
        <taxon>Magnoliopsida</taxon>
        <taxon>eudicotyledons</taxon>
        <taxon>Gunneridae</taxon>
        <taxon>Pentapetalae</taxon>
        <taxon>rosids</taxon>
        <taxon>fabids</taxon>
        <taxon>Fabales</taxon>
        <taxon>Fabaceae</taxon>
        <taxon>Papilionoideae</taxon>
        <taxon>50 kb inversion clade</taxon>
        <taxon>NPAAA clade</taxon>
        <taxon>indigoferoid/millettioid clade</taxon>
        <taxon>Phaseoleae</taxon>
        <taxon>Vigna</taxon>
    </lineage>
</organism>
<dbReference type="GO" id="GO:0010073">
    <property type="term" value="P:meristem maintenance"/>
    <property type="evidence" value="ECO:0007669"/>
    <property type="project" value="InterPro"/>
</dbReference>
<evidence type="ECO:0000256" key="1">
    <source>
        <dbReference type="SAM" id="MobiDB-lite"/>
    </source>
</evidence>
<evidence type="ECO:0000259" key="2">
    <source>
        <dbReference type="Pfam" id="PF10536"/>
    </source>
</evidence>
<dbReference type="AlphaFoldDB" id="A0A0L9U4U7"/>
<protein>
    <recommendedName>
        <fullName evidence="2">Aminotransferase-like plant mobile domain-containing protein</fullName>
    </recommendedName>
</protein>
<evidence type="ECO:0000313" key="3">
    <source>
        <dbReference type="EMBL" id="KOM37692.1"/>
    </source>
</evidence>
<name>A0A0L9U4U7_PHAAN</name>
<feature type="compositionally biased region" description="Basic and acidic residues" evidence="1">
    <location>
        <begin position="132"/>
        <end position="141"/>
    </location>
</feature>
<dbReference type="Proteomes" id="UP000053144">
    <property type="component" value="Chromosome 3"/>
</dbReference>
<evidence type="ECO:0000313" key="4">
    <source>
        <dbReference type="Proteomes" id="UP000053144"/>
    </source>
</evidence>
<gene>
    <name evidence="3" type="ORF">LR48_Vigan03g107400</name>
</gene>
<sequence length="393" mass="44588">MTPPSRELLPPSPPILHAPLHKICNDKITLKILTFYFNFKILNQPHPLHSVSLSPPHPSLTLFSHPSPSLPTSFSHSLPTSFSCEIRLVPSESRWWCGGVGVPIAVVVRGGSWAGEARRRPTTSARRRRAAPIHDDPIVEDRAIEEEAYEAYEDDVQEEAYEGDVQEDTFEAPDDDDDEEEDADVGDIEEDIGGFPRGPRDASLLTHYVQHVAYGISQGRSWIYEHFPTMGRRRLVSSYDDTTPHAARWQSPRQSSTLAEIRSQVDGLTYSGVVWHPYEGHRGIRPLFNICMYSGWIRIGDTLSRHLPERVMRKFGFYQEIPRPPTAVVDADVVAVDHAWLHFTDHVISNARFRRMTRMLQSLISVTPSTDVDIRRRIITSVEGSHNFVQKNT</sequence>
<dbReference type="Pfam" id="PF10536">
    <property type="entry name" value="PMD"/>
    <property type="match status" value="1"/>
</dbReference>
<feature type="compositionally biased region" description="Acidic residues" evidence="1">
    <location>
        <begin position="158"/>
        <end position="192"/>
    </location>
</feature>
<dbReference type="PANTHER" id="PTHR46033:SF8">
    <property type="entry name" value="PROTEIN MAINTENANCE OF MERISTEMS-LIKE"/>
    <property type="match status" value="1"/>
</dbReference>
<dbReference type="EMBL" id="CM003373">
    <property type="protein sequence ID" value="KOM37692.1"/>
    <property type="molecule type" value="Genomic_DNA"/>
</dbReference>
<dbReference type="PANTHER" id="PTHR46033">
    <property type="entry name" value="PROTEIN MAIN-LIKE 2"/>
    <property type="match status" value="1"/>
</dbReference>
<dbReference type="InterPro" id="IPR044824">
    <property type="entry name" value="MAIN-like"/>
</dbReference>
<feature type="region of interest" description="Disordered" evidence="1">
    <location>
        <begin position="117"/>
        <end position="141"/>
    </location>
</feature>
<accession>A0A0L9U4U7</accession>
<dbReference type="InterPro" id="IPR019557">
    <property type="entry name" value="AminoTfrase-like_pln_mobile"/>
</dbReference>
<dbReference type="Gramene" id="KOM37692">
    <property type="protein sequence ID" value="KOM37692"/>
    <property type="gene ID" value="LR48_Vigan03g107400"/>
</dbReference>
<reference evidence="4" key="1">
    <citation type="journal article" date="2015" name="Proc. Natl. Acad. Sci. U.S.A.">
        <title>Genome sequencing of adzuki bean (Vigna angularis) provides insight into high starch and low fat accumulation and domestication.</title>
        <authorList>
            <person name="Yang K."/>
            <person name="Tian Z."/>
            <person name="Chen C."/>
            <person name="Luo L."/>
            <person name="Zhao B."/>
            <person name="Wang Z."/>
            <person name="Yu L."/>
            <person name="Li Y."/>
            <person name="Sun Y."/>
            <person name="Li W."/>
            <person name="Chen Y."/>
            <person name="Li Y."/>
            <person name="Zhang Y."/>
            <person name="Ai D."/>
            <person name="Zhao J."/>
            <person name="Shang C."/>
            <person name="Ma Y."/>
            <person name="Wu B."/>
            <person name="Wang M."/>
            <person name="Gao L."/>
            <person name="Sun D."/>
            <person name="Zhang P."/>
            <person name="Guo F."/>
            <person name="Wang W."/>
            <person name="Li Y."/>
            <person name="Wang J."/>
            <person name="Varshney R.K."/>
            <person name="Wang J."/>
            <person name="Ling H.Q."/>
            <person name="Wan P."/>
        </authorList>
    </citation>
    <scope>NUCLEOTIDE SEQUENCE</scope>
    <source>
        <strain evidence="4">cv. Jingnong 6</strain>
    </source>
</reference>